<dbReference type="Proteomes" id="UP000188268">
    <property type="component" value="Unassembled WGS sequence"/>
</dbReference>
<proteinExistence type="predicted"/>
<keyword evidence="3" id="KW-1185">Reference proteome</keyword>
<feature type="compositionally biased region" description="Basic and acidic residues" evidence="1">
    <location>
        <begin position="1"/>
        <end position="12"/>
    </location>
</feature>
<organism evidence="2 3">
    <name type="scientific">Corchorus capsularis</name>
    <name type="common">Jute</name>
    <dbReference type="NCBI Taxonomy" id="210143"/>
    <lineage>
        <taxon>Eukaryota</taxon>
        <taxon>Viridiplantae</taxon>
        <taxon>Streptophyta</taxon>
        <taxon>Embryophyta</taxon>
        <taxon>Tracheophyta</taxon>
        <taxon>Spermatophyta</taxon>
        <taxon>Magnoliopsida</taxon>
        <taxon>eudicotyledons</taxon>
        <taxon>Gunneridae</taxon>
        <taxon>Pentapetalae</taxon>
        <taxon>rosids</taxon>
        <taxon>malvids</taxon>
        <taxon>Malvales</taxon>
        <taxon>Malvaceae</taxon>
        <taxon>Grewioideae</taxon>
        <taxon>Apeibeae</taxon>
        <taxon>Corchorus</taxon>
    </lineage>
</organism>
<sequence length="21" mass="2381">MAAFKERQKMEEAVAAELAEQ</sequence>
<dbReference type="AlphaFoldDB" id="A0A1R3HJA7"/>
<comment type="caution">
    <text evidence="2">The sequence shown here is derived from an EMBL/GenBank/DDBJ whole genome shotgun (WGS) entry which is preliminary data.</text>
</comment>
<name>A0A1R3HJA7_COCAP</name>
<dbReference type="EMBL" id="AWWV01011817">
    <property type="protein sequence ID" value="OMO70344.1"/>
    <property type="molecule type" value="Genomic_DNA"/>
</dbReference>
<evidence type="ECO:0000313" key="3">
    <source>
        <dbReference type="Proteomes" id="UP000188268"/>
    </source>
</evidence>
<evidence type="ECO:0000256" key="1">
    <source>
        <dbReference type="SAM" id="MobiDB-lite"/>
    </source>
</evidence>
<reference evidence="2 3" key="1">
    <citation type="submission" date="2013-09" db="EMBL/GenBank/DDBJ databases">
        <title>Corchorus capsularis genome sequencing.</title>
        <authorList>
            <person name="Alam M."/>
            <person name="Haque M.S."/>
            <person name="Islam M.S."/>
            <person name="Emdad E.M."/>
            <person name="Islam M.M."/>
            <person name="Ahmed B."/>
            <person name="Halim A."/>
            <person name="Hossen Q.M.M."/>
            <person name="Hossain M.Z."/>
            <person name="Ahmed R."/>
            <person name="Khan M.M."/>
            <person name="Islam R."/>
            <person name="Rashid M.M."/>
            <person name="Khan S.A."/>
            <person name="Rahman M.S."/>
            <person name="Alam M."/>
        </authorList>
    </citation>
    <scope>NUCLEOTIDE SEQUENCE [LARGE SCALE GENOMIC DNA]</scope>
    <source>
        <strain evidence="3">cv. CVL-1</strain>
        <tissue evidence="2">Whole seedling</tissue>
    </source>
</reference>
<gene>
    <name evidence="2" type="ORF">CCACVL1_18981</name>
</gene>
<evidence type="ECO:0000313" key="2">
    <source>
        <dbReference type="EMBL" id="OMO70344.1"/>
    </source>
</evidence>
<feature type="region of interest" description="Disordered" evidence="1">
    <location>
        <begin position="1"/>
        <end position="21"/>
    </location>
</feature>
<accession>A0A1R3HJA7</accession>
<protein>
    <submittedName>
        <fullName evidence="2">Uncharacterized protein</fullName>
    </submittedName>
</protein>